<protein>
    <submittedName>
        <fullName evidence="2">Transposase</fullName>
    </submittedName>
</protein>
<sequence>MEGSHTPLNIWFWAAYLVTSQTPGMSAVQFQRQLGLPRYETAFQILHKLRAGMVRPDQDRIGGKAHEHVEVDETYVGGRTRGKGSGVHDMSLVACAVEVHQRKPGGKLDKRKNGRYAGRIRLAVVPDRSTKSLCGFVERSVMPGTLIVTDDWKSYYDLPNRGYKHMHVAERGDPQVADEFLPMIHTAFANLKSWINGIHHGVSDQHLQAYLNEFTFRFNRRFYPFNAFRSLMGIAREVAAPTYVELYSGVWTHPGANERGGETTG</sequence>
<dbReference type="Pfam" id="PF12762">
    <property type="entry name" value="DDE_Tnp_IS1595"/>
    <property type="match status" value="1"/>
</dbReference>
<dbReference type="SMART" id="SM01126">
    <property type="entry name" value="DDE_Tnp_IS1595"/>
    <property type="match status" value="1"/>
</dbReference>
<dbReference type="PANTHER" id="PTHR47163">
    <property type="entry name" value="DDE_TNP_IS1595 DOMAIN-CONTAINING PROTEIN"/>
    <property type="match status" value="1"/>
</dbReference>
<organism evidence="2">
    <name type="scientific">mine drainage metagenome</name>
    <dbReference type="NCBI Taxonomy" id="410659"/>
    <lineage>
        <taxon>unclassified sequences</taxon>
        <taxon>metagenomes</taxon>
        <taxon>ecological metagenomes</taxon>
    </lineage>
</organism>
<name>T1CYJ5_9ZZZZ</name>
<feature type="domain" description="ISXO2-like transposase" evidence="1">
    <location>
        <begin position="60"/>
        <end position="219"/>
    </location>
</feature>
<dbReference type="InterPro" id="IPR053164">
    <property type="entry name" value="IS1016-like_transposase"/>
</dbReference>
<accession>T1CYJ5</accession>
<dbReference type="AlphaFoldDB" id="T1CYJ5"/>
<proteinExistence type="predicted"/>
<evidence type="ECO:0000313" key="2">
    <source>
        <dbReference type="EMBL" id="EQD75210.1"/>
    </source>
</evidence>
<reference evidence="2" key="2">
    <citation type="journal article" date="2014" name="ISME J.">
        <title>Microbial stratification in low pH oxic and suboxic macroscopic growths along an acid mine drainage.</title>
        <authorList>
            <person name="Mendez-Garcia C."/>
            <person name="Mesa V."/>
            <person name="Sprenger R.R."/>
            <person name="Richter M."/>
            <person name="Diez M.S."/>
            <person name="Solano J."/>
            <person name="Bargiela R."/>
            <person name="Golyshina O.V."/>
            <person name="Manteca A."/>
            <person name="Ramos J.L."/>
            <person name="Gallego J.R."/>
            <person name="Llorente I."/>
            <person name="Martins Dos Santos V.A."/>
            <person name="Jensen O.N."/>
            <person name="Pelaez A.I."/>
            <person name="Sanchez J."/>
            <person name="Ferrer M."/>
        </authorList>
    </citation>
    <scope>NUCLEOTIDE SEQUENCE</scope>
</reference>
<dbReference type="InterPro" id="IPR024445">
    <property type="entry name" value="Tnp_ISXO2-like"/>
</dbReference>
<gene>
    <name evidence="2" type="ORF">B1A_04081</name>
</gene>
<comment type="caution">
    <text evidence="2">The sequence shown here is derived from an EMBL/GenBank/DDBJ whole genome shotgun (WGS) entry which is preliminary data.</text>
</comment>
<dbReference type="NCBIfam" id="NF033547">
    <property type="entry name" value="transpos_IS1595"/>
    <property type="match status" value="1"/>
</dbReference>
<dbReference type="PANTHER" id="PTHR47163:SF2">
    <property type="entry name" value="SI:DKEY-17M8.2"/>
    <property type="match status" value="1"/>
</dbReference>
<dbReference type="EMBL" id="AUZX01002973">
    <property type="protein sequence ID" value="EQD75210.1"/>
    <property type="molecule type" value="Genomic_DNA"/>
</dbReference>
<reference evidence="2" key="1">
    <citation type="submission" date="2013-08" db="EMBL/GenBank/DDBJ databases">
        <authorList>
            <person name="Mendez C."/>
            <person name="Richter M."/>
            <person name="Ferrer M."/>
            <person name="Sanchez J."/>
        </authorList>
    </citation>
    <scope>NUCLEOTIDE SEQUENCE</scope>
</reference>
<evidence type="ECO:0000259" key="1">
    <source>
        <dbReference type="SMART" id="SM01126"/>
    </source>
</evidence>